<feature type="compositionally biased region" description="Basic and acidic residues" evidence="1">
    <location>
        <begin position="1"/>
        <end position="24"/>
    </location>
</feature>
<name>A0ABU2P6S8_9ACTN</name>
<feature type="region of interest" description="Disordered" evidence="1">
    <location>
        <begin position="1"/>
        <end position="40"/>
    </location>
</feature>
<gene>
    <name evidence="2" type="ORF">RM641_08590</name>
</gene>
<evidence type="ECO:0000256" key="1">
    <source>
        <dbReference type="SAM" id="MobiDB-lite"/>
    </source>
</evidence>
<dbReference type="EMBL" id="JAVREU010000002">
    <property type="protein sequence ID" value="MDT0387483.1"/>
    <property type="molecule type" value="Genomic_DNA"/>
</dbReference>
<dbReference type="RefSeq" id="WP_311680331.1">
    <property type="nucleotide sequence ID" value="NZ_JAVREU010000002.1"/>
</dbReference>
<dbReference type="Proteomes" id="UP001183586">
    <property type="component" value="Unassembled WGS sequence"/>
</dbReference>
<protein>
    <submittedName>
        <fullName evidence="2">Uncharacterized protein</fullName>
    </submittedName>
</protein>
<organism evidence="2 3">
    <name type="scientific">Streptomyces dubilierae</name>
    <dbReference type="NCBI Taxonomy" id="3075533"/>
    <lineage>
        <taxon>Bacteria</taxon>
        <taxon>Bacillati</taxon>
        <taxon>Actinomycetota</taxon>
        <taxon>Actinomycetes</taxon>
        <taxon>Kitasatosporales</taxon>
        <taxon>Streptomycetaceae</taxon>
        <taxon>Streptomyces</taxon>
    </lineage>
</organism>
<evidence type="ECO:0000313" key="2">
    <source>
        <dbReference type="EMBL" id="MDT0387483.1"/>
    </source>
</evidence>
<reference evidence="3" key="1">
    <citation type="submission" date="2023-07" db="EMBL/GenBank/DDBJ databases">
        <title>30 novel species of actinomycetes from the DSMZ collection.</title>
        <authorList>
            <person name="Nouioui I."/>
        </authorList>
    </citation>
    <scope>NUCLEOTIDE SEQUENCE [LARGE SCALE GENOMIC DNA]</scope>
    <source>
        <strain evidence="3">DSM 41921</strain>
    </source>
</reference>
<sequence>MPSEELRKKLQRRKEEAEAARLPERLGGVRTQGYRQDGEMPDWPARALAEFQRTDSVPASRIGDEASDDEVDRWIEDFAAEAGIGARFYVRTGMELFPWLDCAVTGPGWAGSLRQELGGDLVLLSHDAQALVVIFEEEYDYQAFRHPQRAPRPPGDRS</sequence>
<proteinExistence type="predicted"/>
<comment type="caution">
    <text evidence="2">The sequence shown here is derived from an EMBL/GenBank/DDBJ whole genome shotgun (WGS) entry which is preliminary data.</text>
</comment>
<accession>A0ABU2P6S8</accession>
<evidence type="ECO:0000313" key="3">
    <source>
        <dbReference type="Proteomes" id="UP001183586"/>
    </source>
</evidence>
<keyword evidence="3" id="KW-1185">Reference proteome</keyword>